<feature type="compositionally biased region" description="Polar residues" evidence="5">
    <location>
        <begin position="38"/>
        <end position="51"/>
    </location>
</feature>
<organism evidence="6 7">
    <name type="scientific">Dissostichus mawsoni</name>
    <name type="common">Antarctic cod</name>
    <dbReference type="NCBI Taxonomy" id="36200"/>
    <lineage>
        <taxon>Eukaryota</taxon>
        <taxon>Metazoa</taxon>
        <taxon>Chordata</taxon>
        <taxon>Craniata</taxon>
        <taxon>Vertebrata</taxon>
        <taxon>Euteleostomi</taxon>
        <taxon>Actinopterygii</taxon>
        <taxon>Neopterygii</taxon>
        <taxon>Teleostei</taxon>
        <taxon>Neoteleostei</taxon>
        <taxon>Acanthomorphata</taxon>
        <taxon>Eupercaria</taxon>
        <taxon>Perciformes</taxon>
        <taxon>Notothenioidei</taxon>
        <taxon>Nototheniidae</taxon>
        <taxon>Dissostichus</taxon>
    </lineage>
</organism>
<dbReference type="EMBL" id="JAAKFY010000004">
    <property type="protein sequence ID" value="KAF3858777.1"/>
    <property type="molecule type" value="Genomic_DNA"/>
</dbReference>
<feature type="coiled-coil region" evidence="4">
    <location>
        <begin position="1107"/>
        <end position="1141"/>
    </location>
</feature>
<feature type="region of interest" description="Disordered" evidence="5">
    <location>
        <begin position="1"/>
        <end position="74"/>
    </location>
</feature>
<proteinExistence type="predicted"/>
<keyword evidence="7" id="KW-1185">Reference proteome</keyword>
<feature type="compositionally biased region" description="Low complexity" evidence="5">
    <location>
        <begin position="1043"/>
        <end position="1052"/>
    </location>
</feature>
<evidence type="ECO:0008006" key="8">
    <source>
        <dbReference type="Google" id="ProtNLM"/>
    </source>
</evidence>
<evidence type="ECO:0000256" key="2">
    <source>
        <dbReference type="ARBA" id="ARBA00022490"/>
    </source>
</evidence>
<accession>A0A7J5ZDI4</accession>
<dbReference type="PANTHER" id="PTHR18875">
    <property type="entry name" value="SARCOMA ANTIGEN NY-SAR-24/CYTOSKELETAL PROTEIN SOJO"/>
    <property type="match status" value="1"/>
</dbReference>
<evidence type="ECO:0000256" key="3">
    <source>
        <dbReference type="ARBA" id="ARBA00023054"/>
    </source>
</evidence>
<feature type="region of interest" description="Disordered" evidence="5">
    <location>
        <begin position="1168"/>
        <end position="1215"/>
    </location>
</feature>
<comment type="caution">
    <text evidence="6">The sequence shown here is derived from an EMBL/GenBank/DDBJ whole genome shotgun (WGS) entry which is preliminary data.</text>
</comment>
<evidence type="ECO:0000256" key="4">
    <source>
        <dbReference type="SAM" id="Coils"/>
    </source>
</evidence>
<evidence type="ECO:0000313" key="6">
    <source>
        <dbReference type="EMBL" id="KAF3858777.1"/>
    </source>
</evidence>
<name>A0A7J5ZDI4_DISMA</name>
<protein>
    <recommendedName>
        <fullName evidence="8">Coiled-coil domain containing 18</fullName>
    </recommendedName>
</protein>
<feature type="coiled-coil region" evidence="4">
    <location>
        <begin position="134"/>
        <end position="249"/>
    </location>
</feature>
<dbReference type="Proteomes" id="UP000518266">
    <property type="component" value="Unassembled WGS sequence"/>
</dbReference>
<feature type="compositionally biased region" description="Polar residues" evidence="5">
    <location>
        <begin position="491"/>
        <end position="501"/>
    </location>
</feature>
<keyword evidence="3 4" id="KW-0175">Coiled coil</keyword>
<feature type="compositionally biased region" description="Basic and acidic residues" evidence="5">
    <location>
        <begin position="1053"/>
        <end position="1062"/>
    </location>
</feature>
<feature type="region of interest" description="Disordered" evidence="5">
    <location>
        <begin position="480"/>
        <end position="501"/>
    </location>
</feature>
<evidence type="ECO:0000256" key="1">
    <source>
        <dbReference type="ARBA" id="ARBA00004496"/>
    </source>
</evidence>
<dbReference type="PANTHER" id="PTHR18875:SF8">
    <property type="entry name" value="COILED-COIL DOMAIN-CONTAINING PROTEIN 18"/>
    <property type="match status" value="1"/>
</dbReference>
<feature type="compositionally biased region" description="Basic and acidic residues" evidence="5">
    <location>
        <begin position="1250"/>
        <end position="1263"/>
    </location>
</feature>
<feature type="region of interest" description="Disordered" evidence="5">
    <location>
        <begin position="1318"/>
        <end position="1338"/>
    </location>
</feature>
<feature type="coiled-coil region" evidence="4">
    <location>
        <begin position="658"/>
        <end position="696"/>
    </location>
</feature>
<feature type="coiled-coil region" evidence="4">
    <location>
        <begin position="299"/>
        <end position="392"/>
    </location>
</feature>
<reference evidence="6 7" key="1">
    <citation type="submission" date="2020-03" db="EMBL/GenBank/DDBJ databases">
        <title>Dissostichus mawsoni Genome sequencing and assembly.</title>
        <authorList>
            <person name="Park H."/>
        </authorList>
    </citation>
    <scope>NUCLEOTIDE SEQUENCE [LARGE SCALE GENOMIC DNA]</scope>
    <source>
        <strain evidence="6">DM0001</strain>
        <tissue evidence="6">Muscle</tissue>
    </source>
</reference>
<comment type="subcellular location">
    <subcellularLocation>
        <location evidence="1">Cytoplasm</location>
    </subcellularLocation>
</comment>
<dbReference type="OrthoDB" id="2160759at2759"/>
<feature type="compositionally biased region" description="Basic and acidic residues" evidence="5">
    <location>
        <begin position="7"/>
        <end position="24"/>
    </location>
</feature>
<feature type="compositionally biased region" description="Basic and acidic residues" evidence="5">
    <location>
        <begin position="480"/>
        <end position="490"/>
    </location>
</feature>
<gene>
    <name evidence="6" type="ORF">F7725_011978</name>
</gene>
<feature type="region of interest" description="Disordered" evidence="5">
    <location>
        <begin position="1038"/>
        <end position="1074"/>
    </location>
</feature>
<dbReference type="Gene3D" id="1.10.287.1490">
    <property type="match status" value="2"/>
</dbReference>
<evidence type="ECO:0000256" key="5">
    <source>
        <dbReference type="SAM" id="MobiDB-lite"/>
    </source>
</evidence>
<dbReference type="GO" id="GO:0005737">
    <property type="term" value="C:cytoplasm"/>
    <property type="evidence" value="ECO:0007669"/>
    <property type="project" value="UniProtKB-SubCell"/>
</dbReference>
<sequence>MLYSHSGGHEDRGECEQKSPEQCEHLTLTDLQTPDVPPSQSGCVCQESPVSGTAERRAAAGSLTPPSPISQSASFKSVEMESFSARLRQENACLSVQDEQMQLISDLDAMQYELSSSRSQSRLRGPRLGVKSSLAVMSEQIRQLQAELETQTAQLKATELRADCSQEAAAHSDILVANLTEDVSALREELDTKTALCKRAEQQRNQALQNAEKLKEAFKEYRATVMESESKLKESLIECDREKEQLEVKCSLLERGKVEQSQTIWYVTLFYVCRNRKTEKKALICLLTHSIPNDPLSACSQLTEEARQARSAAAGLQAQLEEAGRKALHLERQLTERGAEFRELASLRTDLENLRTLTQRQEQSLVQSQREAQQSQREAQQREAELAGLEATLTLLHLREVQKSTIHKSQCWCGGDAVCQALHASPSGLFRNCTPAESEASNSCPLFPVAPLAGEGYQQLLRALQLMEAERSRQSSLVERLQERLSRSQEETSTLQSSMAQRASHYQSLHSELLDRVSHTTDKEKELKRKSARVAALEKQLQEKTSAYSQAALTNTELENQLLEKKATVQHYQSMMSKKQKEYQQSLENCQNSQSHQLTEHQHRIEMLQLCVEEAETRMLEMEQNLSSVQMERDELRKFLSCCRAPWNNSHSELQTSLSECREELVFYLQQMEEVKKNYESELQKNKDKVSSLQEKLHSTTLVCQSSGEQNLQLQLSLQQQQSMLTESSAHISELEEMWSSSWSGPGRLCRASHLKSEMVKCRGELVSKDSELHRLQRDVTVKTSQISCMDESLQQLRSLLNSKSDTVMDLEEQLHRCEADRSNVSQRLQVLEGQLQAVRTELTETLEQLRELRDVLQRTQTTADERQASVEKLIIQLSETQRELEERTQREHKQEMERKVESLQQSLEARERELRDTQRELTHRNMKESQEHDQQLRVCQQQLHTIQQQLEEAECRCEDLTRELHVTKLHKKEKEARLCELEEELALKRKLELEQEREQHSKELESLQQTRGQLLKVSSQISSTMLSSQEQLATKLQQSQNQLDQTKTQLDQTKEELDRARSQAGLLQTQRDQAETQLRQSGAQLEQSRVLYQQTRAQNLQLHTQLELLSTQLQHSRVQAAQLQAQLQASRRTMETSNESLLIKPERAAERQHHLYTHTSSLLALSTVTHSSESSSPPSSPHKTPATLPSPEHAHLPRPRLTPPPHTYLPPASAPRLSIQSCDWLSNSVDSSLDLPLSLKETLKEALSKHPVETQEHGRDTEAPSMQLGDDEEQISESRRESVNTLVGEEVEGDMSSLTGMLRFVNKTLAMQEDASLWSSTGPSQSSLTLQVTTPPV</sequence>
<feature type="region of interest" description="Disordered" evidence="5">
    <location>
        <begin position="1250"/>
        <end position="1283"/>
    </location>
</feature>
<keyword evidence="2" id="KW-0963">Cytoplasm</keyword>
<evidence type="ECO:0000313" key="7">
    <source>
        <dbReference type="Proteomes" id="UP000518266"/>
    </source>
</evidence>
<feature type="coiled-coil region" evidence="4">
    <location>
        <begin position="598"/>
        <end position="632"/>
    </location>
</feature>